<dbReference type="EMBL" id="QGHA01000001">
    <property type="protein sequence ID" value="PWK80240.1"/>
    <property type="molecule type" value="Genomic_DNA"/>
</dbReference>
<evidence type="ECO:0000313" key="2">
    <source>
        <dbReference type="Proteomes" id="UP000245678"/>
    </source>
</evidence>
<dbReference type="Pfam" id="PF14281">
    <property type="entry name" value="PDDEXK_4"/>
    <property type="match status" value="1"/>
</dbReference>
<sequence length="388" mass="45559">METIKLKYLLDQVKALNDRYKKINELTGENFNVFRILKLESSEVRMHSAFLAELLNPNGSHGQKGTFLKLFLKSFCFKNNTIDPESCKVEIEKHTGFISEDGTEGGRIDIVITDKYNHQIIIENKIYAGDQANQLYRYHKYSPKADLIYLTLEGNEPSDLSKNELHIDIDFKCYSYAYHIAEWLELCRKEVVMLPIIRESITQYLNLIKYLTNQTLNDTMAEELYTLLVSNLESSFIIADNLKQSLTKLIDKLDTELITIAKELGLNYDNNVDFKGNYTGFWFWKDEWKHVNFGFQFWSKNRDFIYGVVAKQDPNMTPIPLYLIEELQLIRNNSLRSNLWWPFYEKIQAPLDNWAKYDAWKAIEDGSMKFAMKEKIEYLFKVTQGIIL</sequence>
<dbReference type="RefSeq" id="WP_146203049.1">
    <property type="nucleotide sequence ID" value="NZ_QGHA01000001.1"/>
</dbReference>
<dbReference type="AlphaFoldDB" id="A0A316HJL5"/>
<dbReference type="Proteomes" id="UP000245678">
    <property type="component" value="Unassembled WGS sequence"/>
</dbReference>
<comment type="caution">
    <text evidence="1">The sequence shown here is derived from an EMBL/GenBank/DDBJ whole genome shotgun (WGS) entry which is preliminary data.</text>
</comment>
<dbReference type="InterPro" id="IPR029470">
    <property type="entry name" value="PDDEXK_4"/>
</dbReference>
<proteinExistence type="predicted"/>
<gene>
    <name evidence="1" type="ORF">LX99_00704</name>
</gene>
<reference evidence="1 2" key="1">
    <citation type="submission" date="2018-05" db="EMBL/GenBank/DDBJ databases">
        <title>Genomic Encyclopedia of Archaeal and Bacterial Type Strains, Phase II (KMG-II): from individual species to whole genera.</title>
        <authorList>
            <person name="Goeker M."/>
        </authorList>
    </citation>
    <scope>NUCLEOTIDE SEQUENCE [LARGE SCALE GENOMIC DNA]</scope>
    <source>
        <strain evidence="1 2">DSM 19975</strain>
    </source>
</reference>
<keyword evidence="2" id="KW-1185">Reference proteome</keyword>
<name>A0A316HJL5_9SPHI</name>
<evidence type="ECO:0000313" key="1">
    <source>
        <dbReference type="EMBL" id="PWK80240.1"/>
    </source>
</evidence>
<accession>A0A316HJL5</accession>
<organism evidence="1 2">
    <name type="scientific">Mucilaginibacter oryzae</name>
    <dbReference type="NCBI Taxonomy" id="468058"/>
    <lineage>
        <taxon>Bacteria</taxon>
        <taxon>Pseudomonadati</taxon>
        <taxon>Bacteroidota</taxon>
        <taxon>Sphingobacteriia</taxon>
        <taxon>Sphingobacteriales</taxon>
        <taxon>Sphingobacteriaceae</taxon>
        <taxon>Mucilaginibacter</taxon>
    </lineage>
</organism>
<protein>
    <submittedName>
        <fullName evidence="1">PD-(D/E)XK nuclease superfamily protein</fullName>
    </submittedName>
</protein>